<dbReference type="InterPro" id="IPR002938">
    <property type="entry name" value="FAD-bd"/>
</dbReference>
<dbReference type="GO" id="GO:0008681">
    <property type="term" value="F:2-octaprenyl-6-methoxyphenol hydroxylase activity"/>
    <property type="evidence" value="ECO:0007669"/>
    <property type="project" value="TreeGrafter"/>
</dbReference>
<accession>A0A0R0DRN4</accession>
<dbReference type="PROSITE" id="PS01304">
    <property type="entry name" value="UBIH"/>
    <property type="match status" value="1"/>
</dbReference>
<dbReference type="AlphaFoldDB" id="A0A0R0DRN4"/>
<dbReference type="Proteomes" id="UP000050940">
    <property type="component" value="Unassembled WGS sequence"/>
</dbReference>
<keyword evidence="5" id="KW-0274">FAD</keyword>
<name>A0A0R0DRN4_9GAMM</name>
<protein>
    <submittedName>
        <fullName evidence="9">2-octaprenyl-3-methyl-6-methoxy-1,4-benzoquinol hydroxylase</fullName>
    </submittedName>
</protein>
<dbReference type="PATRIC" id="fig|659018.3.peg.1942"/>
<evidence type="ECO:0000256" key="2">
    <source>
        <dbReference type="ARBA" id="ARBA00004749"/>
    </source>
</evidence>
<keyword evidence="4" id="KW-0285">Flavoprotein</keyword>
<evidence type="ECO:0000313" key="9">
    <source>
        <dbReference type="EMBL" id="KRG84256.1"/>
    </source>
</evidence>
<dbReference type="Pfam" id="PF01494">
    <property type="entry name" value="FAD_binding_3"/>
    <property type="match status" value="1"/>
</dbReference>
<sequence length="392" mass="42666">MSRRGMLDAVVVGGGVVGTACALALAREGLQVALVEGREPAPWSAQKPDLRVFAFAHDNAALLEALGVWPQVAQARARPYLRMRVWDAAGGGELAFDADTLGRRELGWIVENGLLVDRLWAALAPAGVQVLCPARVEEMEQDARGVRLRLDDGRRIEAAVAIAADGGESTLRTLAGLEVARHDYGQRGVVGYVESERPNEDTAWQRFLDTGPLAVLPFGRHCSSIVWTLPDAEAERVLALDDEAFGRELTNAFAGRLGAMRPVSPRAAFPLRRQLAKEYLAGRVLVLGDAAHVVHPLAGQGVNLGLRDVAALRALLRDALQRRVDWTAPHRLRRWARSRRSENTVAAYGFDAINKLFSNDEMHLTLARGALLGLAGRMPPLLSLFWKRASGL</sequence>
<comment type="cofactor">
    <cofactor evidence="1">
        <name>FAD</name>
        <dbReference type="ChEBI" id="CHEBI:57692"/>
    </cofactor>
</comment>
<dbReference type="GO" id="GO:0006744">
    <property type="term" value="P:ubiquinone biosynthetic process"/>
    <property type="evidence" value="ECO:0007669"/>
    <property type="project" value="UniProtKB-UniPathway"/>
</dbReference>
<dbReference type="GO" id="GO:0071949">
    <property type="term" value="F:FAD binding"/>
    <property type="evidence" value="ECO:0007669"/>
    <property type="project" value="InterPro"/>
</dbReference>
<evidence type="ECO:0000256" key="4">
    <source>
        <dbReference type="ARBA" id="ARBA00022630"/>
    </source>
</evidence>
<gene>
    <name evidence="9" type="ORF">ABB34_09600</name>
</gene>
<dbReference type="UniPathway" id="UPA00232"/>
<dbReference type="RefSeq" id="WP_057641099.1">
    <property type="nucleotide sequence ID" value="NZ_LDJP01000056.1"/>
</dbReference>
<dbReference type="InterPro" id="IPR018168">
    <property type="entry name" value="Ubi_Hdrlase_CS"/>
</dbReference>
<keyword evidence="10" id="KW-1185">Reference proteome</keyword>
<evidence type="ECO:0000256" key="3">
    <source>
        <dbReference type="ARBA" id="ARBA00005349"/>
    </source>
</evidence>
<dbReference type="InterPro" id="IPR036188">
    <property type="entry name" value="FAD/NAD-bd_sf"/>
</dbReference>
<dbReference type="OrthoDB" id="9769565at2"/>
<dbReference type="PANTHER" id="PTHR43876">
    <property type="entry name" value="UBIQUINONE BIOSYNTHESIS MONOOXYGENASE COQ6, MITOCHONDRIAL"/>
    <property type="match status" value="1"/>
</dbReference>
<dbReference type="EMBL" id="LDJP01000056">
    <property type="protein sequence ID" value="KRG84256.1"/>
    <property type="molecule type" value="Genomic_DNA"/>
</dbReference>
<dbReference type="PRINTS" id="PR00420">
    <property type="entry name" value="RNGMNOXGNASE"/>
</dbReference>
<comment type="caution">
    <text evidence="9">The sequence shown here is derived from an EMBL/GenBank/DDBJ whole genome shotgun (WGS) entry which is preliminary data.</text>
</comment>
<evidence type="ECO:0000256" key="1">
    <source>
        <dbReference type="ARBA" id="ARBA00001974"/>
    </source>
</evidence>
<dbReference type="InterPro" id="IPR010971">
    <property type="entry name" value="UbiH/COQ6"/>
</dbReference>
<dbReference type="PROSITE" id="PS51257">
    <property type="entry name" value="PROKAR_LIPOPROTEIN"/>
    <property type="match status" value="1"/>
</dbReference>
<dbReference type="NCBIfam" id="TIGR01988">
    <property type="entry name" value="Ubi-OHases"/>
    <property type="match status" value="1"/>
</dbReference>
<evidence type="ECO:0000256" key="5">
    <source>
        <dbReference type="ARBA" id="ARBA00022827"/>
    </source>
</evidence>
<reference evidence="9 10" key="1">
    <citation type="submission" date="2015-05" db="EMBL/GenBank/DDBJ databases">
        <title>Genome sequencing and analysis of members of genus Stenotrophomonas.</title>
        <authorList>
            <person name="Patil P.P."/>
            <person name="Midha S."/>
            <person name="Patil P.B."/>
        </authorList>
    </citation>
    <scope>NUCLEOTIDE SEQUENCE [LARGE SCALE GENOMIC DNA]</scope>
    <source>
        <strain evidence="9 10">JCM 16244</strain>
    </source>
</reference>
<feature type="domain" description="FAD-binding" evidence="8">
    <location>
        <begin position="8"/>
        <end position="321"/>
    </location>
</feature>
<evidence type="ECO:0000313" key="10">
    <source>
        <dbReference type="Proteomes" id="UP000050940"/>
    </source>
</evidence>
<keyword evidence="6" id="KW-0560">Oxidoreductase</keyword>
<evidence type="ECO:0000256" key="7">
    <source>
        <dbReference type="ARBA" id="ARBA00023033"/>
    </source>
</evidence>
<keyword evidence="7" id="KW-0503">Monooxygenase</keyword>
<dbReference type="SUPFAM" id="SSF51905">
    <property type="entry name" value="FAD/NAD(P)-binding domain"/>
    <property type="match status" value="1"/>
</dbReference>
<comment type="similarity">
    <text evidence="3">Belongs to the UbiH/COQ6 family.</text>
</comment>
<comment type="pathway">
    <text evidence="2">Cofactor biosynthesis; ubiquinone biosynthesis.</text>
</comment>
<dbReference type="PANTHER" id="PTHR43876:SF8">
    <property type="entry name" value="2-OCTAPRENYL-6-METHOXYPHENOL HYDROXYLASE"/>
    <property type="match status" value="1"/>
</dbReference>
<organism evidence="9 10">
    <name type="scientific">Stenotrophomonas daejeonensis</name>
    <dbReference type="NCBI Taxonomy" id="659018"/>
    <lineage>
        <taxon>Bacteria</taxon>
        <taxon>Pseudomonadati</taxon>
        <taxon>Pseudomonadota</taxon>
        <taxon>Gammaproteobacteria</taxon>
        <taxon>Lysobacterales</taxon>
        <taxon>Lysobacteraceae</taxon>
        <taxon>Stenotrophomonas</taxon>
    </lineage>
</organism>
<dbReference type="NCBIfam" id="NF006448">
    <property type="entry name" value="PRK08773.1"/>
    <property type="match status" value="1"/>
</dbReference>
<dbReference type="InterPro" id="IPR051205">
    <property type="entry name" value="UbiH/COQ6_monooxygenase"/>
</dbReference>
<dbReference type="Gene3D" id="3.50.50.60">
    <property type="entry name" value="FAD/NAD(P)-binding domain"/>
    <property type="match status" value="2"/>
</dbReference>
<evidence type="ECO:0000259" key="8">
    <source>
        <dbReference type="Pfam" id="PF01494"/>
    </source>
</evidence>
<evidence type="ECO:0000256" key="6">
    <source>
        <dbReference type="ARBA" id="ARBA00023002"/>
    </source>
</evidence>
<dbReference type="STRING" id="659018.ABB34_09600"/>
<proteinExistence type="inferred from homology"/>